<evidence type="ECO:0000313" key="3">
    <source>
        <dbReference type="Proteomes" id="UP000660265"/>
    </source>
</evidence>
<dbReference type="InterPro" id="IPR011990">
    <property type="entry name" value="TPR-like_helical_dom_sf"/>
</dbReference>
<feature type="region of interest" description="Disordered" evidence="1">
    <location>
        <begin position="175"/>
        <end position="203"/>
    </location>
</feature>
<proteinExistence type="predicted"/>
<protein>
    <recommendedName>
        <fullName evidence="4">OmpA-like domain-containing protein</fullName>
    </recommendedName>
</protein>
<sequence>MSGTSGGAPGAPGVPGAGSAHARALSLQLTVNRAHSAARAGDLDQAARLLDELDTGGHLDASRVSFAKTGSGSGGDSRAERATVVAALNLRAKVHAQRGELTEADACWTRVEALAPGDPDAAAGRRTLAKIATGRRHARPVVNTGRVAVVAAALAATVAGVALVGGAVRLISDGEDDGGRASGSVTEADTGSERLRAESQRADELKERLAALESDNKADADRRDSTLDEAAERLAMPGVEIRRHADDIQLVFSTGVFPYDSVISREGATALTEIGRRLADLGSGPGSESEAGPAAGVETTVVGHSVAVPGGAPSGGSVVALERARVAAQYLAQDSDLRLTDFRLVSADQRRGPFPATEANAPRNRTVTLLITPKEPSAAR</sequence>
<evidence type="ECO:0008006" key="4">
    <source>
        <dbReference type="Google" id="ProtNLM"/>
    </source>
</evidence>
<gene>
    <name evidence="2" type="ORF">GCM10011583_63180</name>
</gene>
<organism evidence="2 3">
    <name type="scientific">Streptomyces camponoticapitis</name>
    <dbReference type="NCBI Taxonomy" id="1616125"/>
    <lineage>
        <taxon>Bacteria</taxon>
        <taxon>Bacillati</taxon>
        <taxon>Actinomycetota</taxon>
        <taxon>Actinomycetes</taxon>
        <taxon>Kitasatosporales</taxon>
        <taxon>Streptomycetaceae</taxon>
        <taxon>Streptomyces</taxon>
    </lineage>
</organism>
<comment type="caution">
    <text evidence="2">The sequence shown here is derived from an EMBL/GenBank/DDBJ whole genome shotgun (WGS) entry which is preliminary data.</text>
</comment>
<reference evidence="3" key="1">
    <citation type="journal article" date="2019" name="Int. J. Syst. Evol. Microbiol.">
        <title>The Global Catalogue of Microorganisms (GCM) 10K type strain sequencing project: providing services to taxonomists for standard genome sequencing and annotation.</title>
        <authorList>
            <consortium name="The Broad Institute Genomics Platform"/>
            <consortium name="The Broad Institute Genome Sequencing Center for Infectious Disease"/>
            <person name="Wu L."/>
            <person name="Ma J."/>
        </authorList>
    </citation>
    <scope>NUCLEOTIDE SEQUENCE [LARGE SCALE GENOMIC DNA]</scope>
    <source>
        <strain evidence="3">CGMCC 4.7275</strain>
    </source>
</reference>
<dbReference type="EMBL" id="BMMV01000027">
    <property type="protein sequence ID" value="GGK22597.1"/>
    <property type="molecule type" value="Genomic_DNA"/>
</dbReference>
<evidence type="ECO:0000256" key="1">
    <source>
        <dbReference type="SAM" id="MobiDB-lite"/>
    </source>
</evidence>
<evidence type="ECO:0000313" key="2">
    <source>
        <dbReference type="EMBL" id="GGK22597.1"/>
    </source>
</evidence>
<dbReference type="Gene3D" id="1.25.40.10">
    <property type="entry name" value="Tetratricopeptide repeat domain"/>
    <property type="match status" value="1"/>
</dbReference>
<feature type="compositionally biased region" description="Basic and acidic residues" evidence="1">
    <location>
        <begin position="191"/>
        <end position="203"/>
    </location>
</feature>
<name>A0ABQ2ESH0_9ACTN</name>
<dbReference type="Proteomes" id="UP000660265">
    <property type="component" value="Unassembled WGS sequence"/>
</dbReference>
<accession>A0ABQ2ESH0</accession>
<keyword evidence="3" id="KW-1185">Reference proteome</keyword>